<dbReference type="SUPFAM" id="SSF56784">
    <property type="entry name" value="HAD-like"/>
    <property type="match status" value="1"/>
</dbReference>
<dbReference type="GO" id="GO:0000287">
    <property type="term" value="F:magnesium ion binding"/>
    <property type="evidence" value="ECO:0007669"/>
    <property type="project" value="TreeGrafter"/>
</dbReference>
<evidence type="ECO:0000313" key="1">
    <source>
        <dbReference type="EMBL" id="PZT52435.1"/>
    </source>
</evidence>
<dbReference type="PANTHER" id="PTHR10000:SF8">
    <property type="entry name" value="HAD SUPERFAMILY HYDROLASE-LIKE, TYPE 3"/>
    <property type="match status" value="1"/>
</dbReference>
<dbReference type="NCBIfam" id="TIGR00099">
    <property type="entry name" value="Cof-subfamily"/>
    <property type="match status" value="1"/>
</dbReference>
<dbReference type="Gene3D" id="3.30.1240.10">
    <property type="match status" value="1"/>
</dbReference>
<dbReference type="InterPro" id="IPR023214">
    <property type="entry name" value="HAD_sf"/>
</dbReference>
<dbReference type="InterPro" id="IPR000150">
    <property type="entry name" value="Cof"/>
</dbReference>
<reference evidence="1 2" key="1">
    <citation type="submission" date="2018-06" db="EMBL/GenBank/DDBJ databases">
        <title>Isolation of heavy metals resistant Paenibacillus silvae NC2 from Gold-Copper mine in ZiJin, China.</title>
        <authorList>
            <person name="Xu J."/>
            <person name="Mazhar H.S."/>
            <person name="Rensing C."/>
        </authorList>
    </citation>
    <scope>NUCLEOTIDE SEQUENCE [LARGE SCALE GENOMIC DNA]</scope>
    <source>
        <strain evidence="1 2">NC2</strain>
    </source>
</reference>
<gene>
    <name evidence="1" type="ORF">DN757_27305</name>
</gene>
<dbReference type="Pfam" id="PF08282">
    <property type="entry name" value="Hydrolase_3"/>
    <property type="match status" value="1"/>
</dbReference>
<name>A0A2W6N909_9BACL</name>
<proteinExistence type="predicted"/>
<keyword evidence="1" id="KW-0378">Hydrolase</keyword>
<dbReference type="GO" id="GO:0016791">
    <property type="term" value="F:phosphatase activity"/>
    <property type="evidence" value="ECO:0007669"/>
    <property type="project" value="TreeGrafter"/>
</dbReference>
<organism evidence="1 2">
    <name type="scientific">Paenibacillus silvae</name>
    <dbReference type="NCBI Taxonomy" id="1325358"/>
    <lineage>
        <taxon>Bacteria</taxon>
        <taxon>Bacillati</taxon>
        <taxon>Bacillota</taxon>
        <taxon>Bacilli</taxon>
        <taxon>Bacillales</taxon>
        <taxon>Paenibacillaceae</taxon>
        <taxon>Paenibacillus</taxon>
    </lineage>
</organism>
<protein>
    <submittedName>
        <fullName evidence="1">Cof-type HAD-IIB family hydrolase</fullName>
    </submittedName>
</protein>
<dbReference type="GO" id="GO:0005829">
    <property type="term" value="C:cytosol"/>
    <property type="evidence" value="ECO:0007669"/>
    <property type="project" value="TreeGrafter"/>
</dbReference>
<dbReference type="Gene3D" id="3.40.50.1000">
    <property type="entry name" value="HAD superfamily/HAD-like"/>
    <property type="match status" value="1"/>
</dbReference>
<dbReference type="InterPro" id="IPR036412">
    <property type="entry name" value="HAD-like_sf"/>
</dbReference>
<dbReference type="PANTHER" id="PTHR10000">
    <property type="entry name" value="PHOSPHOSERINE PHOSPHATASE"/>
    <property type="match status" value="1"/>
</dbReference>
<accession>A0A2W6N909</accession>
<comment type="caution">
    <text evidence="1">The sequence shown here is derived from an EMBL/GenBank/DDBJ whole genome shotgun (WGS) entry which is preliminary data.</text>
</comment>
<sequence length="289" mass="32349">MKNIATLSRESIIFFRIIFINVQKCDRRAPMEFPMIVVDLDGTLLKANKEVSERSIKAILDCASCGIRFIFATARPPRAVKAFLPEELLRLGSFVYYNGAYIDCRHTGINTHTAITPELTAQVLDYCLACNPNLDISLEVRDEWMCLKPYDAETVMKVKGHPMVKPLAFLRQQEASKILFTGSMDKIAFQNKFQADLNILITDDGQLTQISSLLASKEHAVSVICDAMGVLLQHVMVFGDDANDIGLFDRCGWPVAMGNAIDELKYRAREITATNEHDGVAVILERLCL</sequence>
<evidence type="ECO:0000313" key="2">
    <source>
        <dbReference type="Proteomes" id="UP000249204"/>
    </source>
</evidence>
<dbReference type="Proteomes" id="UP000249204">
    <property type="component" value="Unassembled WGS sequence"/>
</dbReference>
<dbReference type="InterPro" id="IPR006379">
    <property type="entry name" value="HAD-SF_hydro_IIB"/>
</dbReference>
<dbReference type="AlphaFoldDB" id="A0A2W6N909"/>
<dbReference type="EMBL" id="QKWW01000098">
    <property type="protein sequence ID" value="PZT52435.1"/>
    <property type="molecule type" value="Genomic_DNA"/>
</dbReference>
<dbReference type="NCBIfam" id="TIGR01484">
    <property type="entry name" value="HAD-SF-IIB"/>
    <property type="match status" value="1"/>
</dbReference>